<evidence type="ECO:0000256" key="6">
    <source>
        <dbReference type="ARBA" id="ARBA00023170"/>
    </source>
</evidence>
<dbReference type="InterPro" id="IPR004766">
    <property type="entry name" value="TM_rcpt_patched"/>
</dbReference>
<evidence type="ECO:0000313" key="11">
    <source>
        <dbReference type="EMBL" id="JAS29366.1"/>
    </source>
</evidence>
<feature type="transmembrane region" description="Helical" evidence="9">
    <location>
        <begin position="546"/>
        <end position="568"/>
    </location>
</feature>
<dbReference type="GO" id="GO:0045879">
    <property type="term" value="P:negative regulation of smoothened signaling pathway"/>
    <property type="evidence" value="ECO:0007669"/>
    <property type="project" value="TreeGrafter"/>
</dbReference>
<dbReference type="InterPro" id="IPR053958">
    <property type="entry name" value="HMGCR/SNAP/NPC1-like_SSD"/>
</dbReference>
<keyword evidence="6" id="KW-0675">Receptor</keyword>
<feature type="transmembrane region" description="Helical" evidence="9">
    <location>
        <begin position="1057"/>
        <end position="1075"/>
    </location>
</feature>
<feature type="region of interest" description="Disordered" evidence="8">
    <location>
        <begin position="1122"/>
        <end position="1172"/>
    </location>
</feature>
<feature type="transmembrane region" description="Helical" evidence="9">
    <location>
        <begin position="443"/>
        <end position="469"/>
    </location>
</feature>
<dbReference type="Gene3D" id="1.20.1640.10">
    <property type="entry name" value="Multidrug efflux transporter AcrB transmembrane domain"/>
    <property type="match status" value="2"/>
</dbReference>
<evidence type="ECO:0000256" key="1">
    <source>
        <dbReference type="ARBA" id="ARBA00004141"/>
    </source>
</evidence>
<evidence type="ECO:0000256" key="9">
    <source>
        <dbReference type="SAM" id="Phobius"/>
    </source>
</evidence>
<feature type="compositionally biased region" description="Low complexity" evidence="8">
    <location>
        <begin position="1188"/>
        <end position="1226"/>
    </location>
</feature>
<dbReference type="NCBIfam" id="TIGR00918">
    <property type="entry name" value="2A060602"/>
    <property type="match status" value="1"/>
</dbReference>
<keyword evidence="5 9" id="KW-0472">Membrane</keyword>
<evidence type="ECO:0000256" key="4">
    <source>
        <dbReference type="ARBA" id="ARBA00022989"/>
    </source>
</evidence>
<feature type="transmembrane region" description="Helical" evidence="9">
    <location>
        <begin position="412"/>
        <end position="431"/>
    </location>
</feature>
<dbReference type="EMBL" id="GEDC01007932">
    <property type="protein sequence ID" value="JAS29366.1"/>
    <property type="molecule type" value="Transcribed_RNA"/>
</dbReference>
<feature type="transmembrane region" description="Helical" evidence="9">
    <location>
        <begin position="984"/>
        <end position="1008"/>
    </location>
</feature>
<dbReference type="GO" id="GO:0008158">
    <property type="term" value="F:hedgehog receptor activity"/>
    <property type="evidence" value="ECO:0007669"/>
    <property type="project" value="InterPro"/>
</dbReference>
<evidence type="ECO:0000256" key="2">
    <source>
        <dbReference type="ARBA" id="ARBA00005585"/>
    </source>
</evidence>
<feature type="transmembrane region" description="Helical" evidence="9">
    <location>
        <begin position="958"/>
        <end position="978"/>
    </location>
</feature>
<comment type="similarity">
    <text evidence="2">Belongs to the patched family.</text>
</comment>
<protein>
    <recommendedName>
        <fullName evidence="10">SSD domain-containing protein</fullName>
    </recommendedName>
</protein>
<dbReference type="GO" id="GO:0005119">
    <property type="term" value="F:smoothened binding"/>
    <property type="evidence" value="ECO:0007669"/>
    <property type="project" value="TreeGrafter"/>
</dbReference>
<dbReference type="GO" id="GO:0005886">
    <property type="term" value="C:plasma membrane"/>
    <property type="evidence" value="ECO:0007669"/>
    <property type="project" value="TreeGrafter"/>
</dbReference>
<dbReference type="SUPFAM" id="SSF82866">
    <property type="entry name" value="Multidrug efflux transporter AcrB transmembrane domain"/>
    <property type="match status" value="2"/>
</dbReference>
<name>A0A1B6DUL2_9HEMI</name>
<keyword evidence="4 9" id="KW-1133">Transmembrane helix</keyword>
<feature type="compositionally biased region" description="Low complexity" evidence="8">
    <location>
        <begin position="1261"/>
        <end position="1271"/>
    </location>
</feature>
<dbReference type="GO" id="GO:0097108">
    <property type="term" value="F:hedgehog family protein binding"/>
    <property type="evidence" value="ECO:0007669"/>
    <property type="project" value="TreeGrafter"/>
</dbReference>
<dbReference type="PANTHER" id="PTHR46022">
    <property type="entry name" value="PROTEIN PATCHED"/>
    <property type="match status" value="1"/>
</dbReference>
<dbReference type="InterPro" id="IPR000731">
    <property type="entry name" value="SSD"/>
</dbReference>
<feature type="transmembrane region" description="Helical" evidence="9">
    <location>
        <begin position="1015"/>
        <end position="1037"/>
    </location>
</feature>
<dbReference type="PANTHER" id="PTHR46022:SF1">
    <property type="entry name" value="PROTEIN PATCHED"/>
    <property type="match status" value="1"/>
</dbReference>
<gene>
    <name evidence="11" type="ORF">g.6750</name>
</gene>
<feature type="compositionally biased region" description="Low complexity" evidence="8">
    <location>
        <begin position="1236"/>
        <end position="1247"/>
    </location>
</feature>
<evidence type="ECO:0000256" key="3">
    <source>
        <dbReference type="ARBA" id="ARBA00022692"/>
    </source>
</evidence>
<organism evidence="11">
    <name type="scientific">Clastoptera arizonana</name>
    <name type="common">Arizona spittle bug</name>
    <dbReference type="NCBI Taxonomy" id="38151"/>
    <lineage>
        <taxon>Eukaryota</taxon>
        <taxon>Metazoa</taxon>
        <taxon>Ecdysozoa</taxon>
        <taxon>Arthropoda</taxon>
        <taxon>Hexapoda</taxon>
        <taxon>Insecta</taxon>
        <taxon>Pterygota</taxon>
        <taxon>Neoptera</taxon>
        <taxon>Paraneoptera</taxon>
        <taxon>Hemiptera</taxon>
        <taxon>Auchenorrhyncha</taxon>
        <taxon>Cercopoidea</taxon>
        <taxon>Clastopteridae</taxon>
        <taxon>Clastoptera</taxon>
    </lineage>
</organism>
<comment type="subcellular location">
    <subcellularLocation>
        <location evidence="1">Membrane</location>
        <topology evidence="1">Multi-pass membrane protein</topology>
    </subcellularLocation>
</comment>
<keyword evidence="7" id="KW-0325">Glycoprotein</keyword>
<feature type="transmembrane region" description="Helical" evidence="9">
    <location>
        <begin position="64"/>
        <end position="83"/>
    </location>
</feature>
<reference evidence="11" key="1">
    <citation type="submission" date="2015-12" db="EMBL/GenBank/DDBJ databases">
        <title>De novo transcriptome assembly of four potential Pierce s Disease insect vectors from Arizona vineyards.</title>
        <authorList>
            <person name="Tassone E.E."/>
        </authorList>
    </citation>
    <scope>NUCLEOTIDE SEQUENCE</scope>
</reference>
<accession>A0A1B6DUL2</accession>
<feature type="domain" description="SSD" evidence="10">
    <location>
        <begin position="411"/>
        <end position="571"/>
    </location>
</feature>
<proteinExistence type="inferred from homology"/>
<evidence type="ECO:0000259" key="10">
    <source>
        <dbReference type="PROSITE" id="PS50156"/>
    </source>
</evidence>
<dbReference type="Pfam" id="PF12349">
    <property type="entry name" value="Sterol-sensing"/>
    <property type="match status" value="1"/>
</dbReference>
<keyword evidence="3 9" id="KW-0812">Transmembrane</keyword>
<feature type="transmembrane region" description="Helical" evidence="9">
    <location>
        <begin position="1087"/>
        <end position="1110"/>
    </location>
</feature>
<sequence length="1271" mass="141851">MVCEQTRHQTDLYVRPSWIDARLALAQIDKGKAEGRRTALWFRARLQAELFQLGCFLQRHAGKVLFVAILVLLSFCVGLKSAVLHSRVEDLWVEEGGRLEGELRYTQDALGETSGSTHQFVIQTPRDPHASLLHPGALLSHLEVVKAATSVEVHLFDITWRLKDMCYAPSLPNFDLYYIDQIFENIIPCAIITPLDCFWEGSKLLGPSPDSPVTIPHVGNKVKWTNLNPMKLMENLKSMDTGFSYSTLEQHMKRAGISTGYQEKPCIDPNDKECPDTAPNKGSRQVPDIGAELTGGCYGFAAKFMHWPEDLIIGGTKRNKTGRIYRANALQTVVQLMGEKELYDFWLETYKVHHVDWNQEKAALVLKTWQRRFAEEVKKFGKKDNLTTPYNFLSFSTATLNDILSRFSELDLLKVAAGYLILLIYAGMSLLKWQEPVKSQSALGFAGIILVFVTVAAGLGFCAVLGIAFNATSTQLVPFITLGLCVDDMFLLTHIYARQVSSESHPDEQIGVLLKKTGLTVLTRSLSNACASLAAAVIPIPALRVFSLQVSIVILFSLATTLIVYPALISLDLRRKRSGRVDLLCCCLPGSGQWPCFDSPAPKKRSQIVPEKLQAITRALPPDRQQTVTVLAPPKVNPMENHSEGREDLCENPPSLLESLFGNSMSLRHLAQTYANIIIKSPIKFTSIVFMMGLLVGSLYGFSKVGDGLNLTDLVPRGSMEYAFLDAHSKYFGFYNMHAVTQKDFEYPTNQKLLHEYHEAFMRVKNVIKNDDGGLPEFWLGLFRDWLLGLQKAFDKDWKNGCIVQERWFSNASDDGILAYKLLVQTGHVDNPIDKSLVTQVRLVDYEGIINPKGFYNYLSAWTSNDALAYGASQANFRPEPKQWFHVAKDVELKIPKSAPLIYTQLPFYLHSLRETKDITHLVSQVRDLCQRYELRGLPNFPSGIPFLFWEPFLRIRLIFALSVLCALSAVFTIMALFTFNLWAATIVTGQIASMVLQIIGVMGLFGIKLSAITCVILIIAVGISANFTIQMCLSFLTCVGNRDRRTRLAVDHMFTTVMHGGLTLALSISILFISDFDFVVKYFFSIVFALVGIGLFNGLLFFPVLLSLIGPEAEVIPITHPERMSTPSPEPIRRIHQPACRIAPPPKRQERNQREPSLTTITEEPGSWHSQTHEIVVEPAITVETTTCTHPHTSSSGSETSSSSQRASPQPSRPHVTTKVTATAKVKVEVHTPIHTSGSMDMSSSKTRSHSRRHSRDSSSDSSDSSGRHS</sequence>
<dbReference type="PROSITE" id="PS50156">
    <property type="entry name" value="SSD"/>
    <property type="match status" value="1"/>
</dbReference>
<evidence type="ECO:0000256" key="7">
    <source>
        <dbReference type="ARBA" id="ARBA00023180"/>
    </source>
</evidence>
<dbReference type="AlphaFoldDB" id="A0A1B6DUL2"/>
<evidence type="ECO:0000256" key="5">
    <source>
        <dbReference type="ARBA" id="ARBA00023136"/>
    </source>
</evidence>
<evidence type="ECO:0000256" key="8">
    <source>
        <dbReference type="SAM" id="MobiDB-lite"/>
    </source>
</evidence>
<feature type="region of interest" description="Disordered" evidence="8">
    <location>
        <begin position="1188"/>
        <end position="1271"/>
    </location>
</feature>